<dbReference type="EMBL" id="BAABDC010000005">
    <property type="protein sequence ID" value="GAA3711881.1"/>
    <property type="molecule type" value="Genomic_DNA"/>
</dbReference>
<accession>A0ABP7DYB5</accession>
<sequence length="315" mass="32302">MTGVKQWMSDKSVGRMALLGLLALLVIDGLLVALAFRPDAAEASATAPAPRPAATSVATRTTAATKAAEAVPITNAIAAVDGKRAWRAKLGTCRDGGSTISVTDDGGRTWTKRETAAPALGRIQPVGTTRGFVIGAPKDCSAGEYATDDDGKTWRGPRDIEGGWSRVPGGDKPTLVITPKRPDARPCGETAVIDLARVSASRAVAACADGRVVRSIDGGSRWTSLATVDGTLAVAAREEKGTPTVYVARTVEGCAGVEVAKVADGKASRVACVTTLLDGSEGRVSLSVVDDAGWLAVADATWRSGSSLKSWSATA</sequence>
<gene>
    <name evidence="2" type="ORF">GCM10022399_30850</name>
</gene>
<dbReference type="Proteomes" id="UP001501468">
    <property type="component" value="Unassembled WGS sequence"/>
</dbReference>
<feature type="region of interest" description="Disordered" evidence="1">
    <location>
        <begin position="144"/>
        <end position="173"/>
    </location>
</feature>
<dbReference type="Gene3D" id="2.130.10.10">
    <property type="entry name" value="YVTN repeat-like/Quinoprotein amine dehydrogenase"/>
    <property type="match status" value="1"/>
</dbReference>
<organism evidence="2 3">
    <name type="scientific">Terrabacter ginsenosidimutans</name>
    <dbReference type="NCBI Taxonomy" id="490575"/>
    <lineage>
        <taxon>Bacteria</taxon>
        <taxon>Bacillati</taxon>
        <taxon>Actinomycetota</taxon>
        <taxon>Actinomycetes</taxon>
        <taxon>Micrococcales</taxon>
        <taxon>Intrasporangiaceae</taxon>
        <taxon>Terrabacter</taxon>
    </lineage>
</organism>
<dbReference type="SUPFAM" id="SSF110296">
    <property type="entry name" value="Oligoxyloglucan reducing end-specific cellobiohydrolase"/>
    <property type="match status" value="1"/>
</dbReference>
<comment type="caution">
    <text evidence="2">The sequence shown here is derived from an EMBL/GenBank/DDBJ whole genome shotgun (WGS) entry which is preliminary data.</text>
</comment>
<name>A0ABP7DYB5_9MICO</name>
<dbReference type="InterPro" id="IPR015943">
    <property type="entry name" value="WD40/YVTN_repeat-like_dom_sf"/>
</dbReference>
<evidence type="ECO:0000313" key="3">
    <source>
        <dbReference type="Proteomes" id="UP001501468"/>
    </source>
</evidence>
<evidence type="ECO:0000256" key="1">
    <source>
        <dbReference type="SAM" id="MobiDB-lite"/>
    </source>
</evidence>
<proteinExistence type="predicted"/>
<keyword evidence="3" id="KW-1185">Reference proteome</keyword>
<feature type="compositionally biased region" description="Basic and acidic residues" evidence="1">
    <location>
        <begin position="149"/>
        <end position="161"/>
    </location>
</feature>
<evidence type="ECO:0008006" key="4">
    <source>
        <dbReference type="Google" id="ProtNLM"/>
    </source>
</evidence>
<protein>
    <recommendedName>
        <fullName evidence="4">Exo-alpha-sialidase</fullName>
    </recommendedName>
</protein>
<reference evidence="3" key="1">
    <citation type="journal article" date="2019" name="Int. J. Syst. Evol. Microbiol.">
        <title>The Global Catalogue of Microorganisms (GCM) 10K type strain sequencing project: providing services to taxonomists for standard genome sequencing and annotation.</title>
        <authorList>
            <consortium name="The Broad Institute Genomics Platform"/>
            <consortium name="The Broad Institute Genome Sequencing Center for Infectious Disease"/>
            <person name="Wu L."/>
            <person name="Ma J."/>
        </authorList>
    </citation>
    <scope>NUCLEOTIDE SEQUENCE [LARGE SCALE GENOMIC DNA]</scope>
    <source>
        <strain evidence="3">JCM 17125</strain>
    </source>
</reference>
<evidence type="ECO:0000313" key="2">
    <source>
        <dbReference type="EMBL" id="GAA3711881.1"/>
    </source>
</evidence>